<dbReference type="InterPro" id="IPR004607">
    <property type="entry name" value="GART"/>
</dbReference>
<name>A0A835XJI6_9CHLO</name>
<evidence type="ECO:0000256" key="5">
    <source>
        <dbReference type="ARBA" id="ARBA00038440"/>
    </source>
</evidence>
<evidence type="ECO:0000256" key="2">
    <source>
        <dbReference type="ARBA" id="ARBA00012254"/>
    </source>
</evidence>
<accession>A0A835XJI6</accession>
<comment type="similarity">
    <text evidence="5">Belongs to the GART family.</text>
</comment>
<dbReference type="OrthoDB" id="2018833at2759"/>
<feature type="compositionally biased region" description="Low complexity" evidence="9">
    <location>
        <begin position="1"/>
        <end position="26"/>
    </location>
</feature>
<dbReference type="PANTHER" id="PTHR43369">
    <property type="entry name" value="PHOSPHORIBOSYLGLYCINAMIDE FORMYLTRANSFERASE"/>
    <property type="match status" value="1"/>
</dbReference>
<comment type="catalytic activity">
    <reaction evidence="8">
        <text>N(1)-(5-phospho-beta-D-ribosyl)glycinamide + (6R)-10-formyltetrahydrofolate = N(2)-formyl-N(1)-(5-phospho-beta-D-ribosyl)glycinamide + (6S)-5,6,7,8-tetrahydrofolate + H(+)</text>
        <dbReference type="Rhea" id="RHEA:15053"/>
        <dbReference type="ChEBI" id="CHEBI:15378"/>
        <dbReference type="ChEBI" id="CHEBI:57453"/>
        <dbReference type="ChEBI" id="CHEBI:143788"/>
        <dbReference type="ChEBI" id="CHEBI:147286"/>
        <dbReference type="ChEBI" id="CHEBI:195366"/>
        <dbReference type="EC" id="2.1.2.2"/>
    </reaction>
</comment>
<dbReference type="AlphaFoldDB" id="A0A835XJI6"/>
<dbReference type="UniPathway" id="UPA00074">
    <property type="reaction ID" value="UER00126"/>
</dbReference>
<dbReference type="GO" id="GO:0004644">
    <property type="term" value="F:phosphoribosylglycinamide formyltransferase activity"/>
    <property type="evidence" value="ECO:0007669"/>
    <property type="project" value="UniProtKB-EC"/>
</dbReference>
<reference evidence="11" key="1">
    <citation type="journal article" date="2020" name="bioRxiv">
        <title>Comparative genomics of Chlamydomonas.</title>
        <authorList>
            <person name="Craig R.J."/>
            <person name="Hasan A.R."/>
            <person name="Ness R.W."/>
            <person name="Keightley P.D."/>
        </authorList>
    </citation>
    <scope>NUCLEOTIDE SEQUENCE</scope>
    <source>
        <strain evidence="11">CCAP 11/70</strain>
    </source>
</reference>
<comment type="caution">
    <text evidence="11">The sequence shown here is derived from an EMBL/GenBank/DDBJ whole genome shotgun (WGS) entry which is preliminary data.</text>
</comment>
<dbReference type="SUPFAM" id="SSF53328">
    <property type="entry name" value="Formyltransferase"/>
    <property type="match status" value="1"/>
</dbReference>
<sequence length="256" mass="27026">MLLLGSSETSLLSSPSTSTTSSRPSLATAAHGSLPEYKLEAKPPAKLACFVSGGGSNFKAIHAACLDGRINGSVVAVVTDVPGCGGAAYAQQHGIPVLTYPVVKKGEHVGQGLSPAQLVDGLKNTYKADYVLLAGYLKLIPVELCRAFPRAMLNIHPGLLPSFGGKGYYGERVHKAVIASGARFSGPTVHFVDAEYDTGPILAQRVVPVFPTDSPKQLAARVLKEEHQVYPHCVAALCDGRIGWREDGIPILWEGK</sequence>
<evidence type="ECO:0000256" key="7">
    <source>
        <dbReference type="ARBA" id="ARBA00041682"/>
    </source>
</evidence>
<comment type="pathway">
    <text evidence="1">Purine metabolism; IMP biosynthesis via de novo pathway; N(2)-formyl-N(1)-(5-phospho-D-ribosyl)glycinamide from N(1)-(5-phospho-D-ribosyl)glycinamide (10-formyl THF route): step 1/1.</text>
</comment>
<organism evidence="11 12">
    <name type="scientific">Edaphochlamys debaryana</name>
    <dbReference type="NCBI Taxonomy" id="47281"/>
    <lineage>
        <taxon>Eukaryota</taxon>
        <taxon>Viridiplantae</taxon>
        <taxon>Chlorophyta</taxon>
        <taxon>core chlorophytes</taxon>
        <taxon>Chlorophyceae</taxon>
        <taxon>CS clade</taxon>
        <taxon>Chlamydomonadales</taxon>
        <taxon>Chlamydomonadales incertae sedis</taxon>
        <taxon>Edaphochlamys</taxon>
    </lineage>
</organism>
<evidence type="ECO:0000256" key="4">
    <source>
        <dbReference type="ARBA" id="ARBA00022755"/>
    </source>
</evidence>
<keyword evidence="3" id="KW-0808">Transferase</keyword>
<keyword evidence="12" id="KW-1185">Reference proteome</keyword>
<gene>
    <name evidence="11" type="ORF">HYH03_016039</name>
</gene>
<feature type="domain" description="Formyl transferase N-terminal" evidence="10">
    <location>
        <begin position="46"/>
        <end position="233"/>
    </location>
</feature>
<dbReference type="Gene3D" id="3.40.50.170">
    <property type="entry name" value="Formyl transferase, N-terminal domain"/>
    <property type="match status" value="1"/>
</dbReference>
<protein>
    <recommendedName>
        <fullName evidence="2">phosphoribosylglycinamide formyltransferase 1</fullName>
        <ecNumber evidence="2">2.1.2.2</ecNumber>
    </recommendedName>
    <alternativeName>
        <fullName evidence="7">5'-phosphoribosylglycinamide transformylase</fullName>
    </alternativeName>
    <alternativeName>
        <fullName evidence="6">GAR transformylase</fullName>
    </alternativeName>
</protein>
<dbReference type="PANTHER" id="PTHR43369:SF2">
    <property type="entry name" value="PHOSPHORIBOSYLGLYCINAMIDE FORMYLTRANSFERASE"/>
    <property type="match status" value="1"/>
</dbReference>
<dbReference type="PIRSF" id="PIRSF036480">
    <property type="entry name" value="FormyFH4_hydr"/>
    <property type="match status" value="1"/>
</dbReference>
<evidence type="ECO:0000256" key="3">
    <source>
        <dbReference type="ARBA" id="ARBA00022679"/>
    </source>
</evidence>
<dbReference type="EC" id="2.1.2.2" evidence="2"/>
<evidence type="ECO:0000259" key="10">
    <source>
        <dbReference type="Pfam" id="PF00551"/>
    </source>
</evidence>
<evidence type="ECO:0000256" key="8">
    <source>
        <dbReference type="ARBA" id="ARBA00047664"/>
    </source>
</evidence>
<evidence type="ECO:0000313" key="11">
    <source>
        <dbReference type="EMBL" id="KAG2485253.1"/>
    </source>
</evidence>
<keyword evidence="4" id="KW-0658">Purine biosynthesis</keyword>
<dbReference type="CDD" id="cd08645">
    <property type="entry name" value="FMT_core_GART"/>
    <property type="match status" value="1"/>
</dbReference>
<dbReference type="GO" id="GO:0009507">
    <property type="term" value="C:chloroplast"/>
    <property type="evidence" value="ECO:0007669"/>
    <property type="project" value="TreeGrafter"/>
</dbReference>
<dbReference type="Proteomes" id="UP000612055">
    <property type="component" value="Unassembled WGS sequence"/>
</dbReference>
<evidence type="ECO:0000256" key="1">
    <source>
        <dbReference type="ARBA" id="ARBA00005054"/>
    </source>
</evidence>
<dbReference type="PROSITE" id="PS00373">
    <property type="entry name" value="GART"/>
    <property type="match status" value="1"/>
</dbReference>
<dbReference type="InterPro" id="IPR036477">
    <property type="entry name" value="Formyl_transf_N_sf"/>
</dbReference>
<proteinExistence type="inferred from homology"/>
<dbReference type="Pfam" id="PF00551">
    <property type="entry name" value="Formyl_trans_N"/>
    <property type="match status" value="1"/>
</dbReference>
<dbReference type="EMBL" id="JAEHOE010000133">
    <property type="protein sequence ID" value="KAG2485253.1"/>
    <property type="molecule type" value="Genomic_DNA"/>
</dbReference>
<evidence type="ECO:0000256" key="6">
    <source>
        <dbReference type="ARBA" id="ARBA00041324"/>
    </source>
</evidence>
<evidence type="ECO:0000313" key="12">
    <source>
        <dbReference type="Proteomes" id="UP000612055"/>
    </source>
</evidence>
<dbReference type="InterPro" id="IPR001555">
    <property type="entry name" value="GART_AS"/>
</dbReference>
<feature type="region of interest" description="Disordered" evidence="9">
    <location>
        <begin position="1"/>
        <end position="27"/>
    </location>
</feature>
<dbReference type="HAMAP" id="MF_01930">
    <property type="entry name" value="PurN"/>
    <property type="match status" value="1"/>
</dbReference>
<dbReference type="InterPro" id="IPR002376">
    <property type="entry name" value="Formyl_transf_N"/>
</dbReference>
<dbReference type="GO" id="GO:0006189">
    <property type="term" value="P:'de novo' IMP biosynthetic process"/>
    <property type="evidence" value="ECO:0007669"/>
    <property type="project" value="UniProtKB-UniPathway"/>
</dbReference>
<evidence type="ECO:0000256" key="9">
    <source>
        <dbReference type="SAM" id="MobiDB-lite"/>
    </source>
</evidence>